<evidence type="ECO:0000256" key="10">
    <source>
        <dbReference type="ARBA" id="ARBA00023157"/>
    </source>
</evidence>
<keyword evidence="11" id="KW-0325">Glycoprotein</keyword>
<dbReference type="CDD" id="cd13760">
    <property type="entry name" value="TGF_beta_BMP2_like"/>
    <property type="match status" value="1"/>
</dbReference>
<dbReference type="SUPFAM" id="SSF57501">
    <property type="entry name" value="Cystine-knot cytokines"/>
    <property type="match status" value="1"/>
</dbReference>
<dbReference type="GeneID" id="103091781"/>
<dbReference type="FunFam" id="2.10.90.10:FF:000103">
    <property type="entry name" value="Bone morphogenetic protein 16"/>
    <property type="match status" value="1"/>
</dbReference>
<evidence type="ECO:0000256" key="12">
    <source>
        <dbReference type="ARBA" id="ARBA00023188"/>
    </source>
</evidence>
<dbReference type="GO" id="GO:0005615">
    <property type="term" value="C:extracellular space"/>
    <property type="evidence" value="ECO:0007669"/>
    <property type="project" value="TreeGrafter"/>
</dbReference>
<dbReference type="Pfam" id="PF00019">
    <property type="entry name" value="TGF_beta"/>
    <property type="match status" value="1"/>
</dbReference>
<dbReference type="AlphaFoldDB" id="A0AAJ7X4Q2"/>
<dbReference type="PROSITE" id="PS51362">
    <property type="entry name" value="TGF_BETA_2"/>
    <property type="match status" value="1"/>
</dbReference>
<evidence type="ECO:0000256" key="9">
    <source>
        <dbReference type="ARBA" id="ARBA00023030"/>
    </source>
</evidence>
<evidence type="ECO:0000256" key="6">
    <source>
        <dbReference type="ARBA" id="ARBA00022729"/>
    </source>
</evidence>
<dbReference type="InterPro" id="IPR001111">
    <property type="entry name" value="TGF-b_propeptide"/>
</dbReference>
<feature type="region of interest" description="Disordered" evidence="14">
    <location>
        <begin position="293"/>
        <end position="333"/>
    </location>
</feature>
<evidence type="ECO:0000256" key="8">
    <source>
        <dbReference type="ARBA" id="ARBA00022855"/>
    </source>
</evidence>
<dbReference type="Gene3D" id="2.10.90.10">
    <property type="entry name" value="Cystine-knot cytokines"/>
    <property type="match status" value="1"/>
</dbReference>
<dbReference type="Gene3D" id="2.60.120.970">
    <property type="match status" value="1"/>
</dbReference>
<dbReference type="GO" id="GO:0051094">
    <property type="term" value="P:positive regulation of developmental process"/>
    <property type="evidence" value="ECO:0007669"/>
    <property type="project" value="UniProtKB-ARBA"/>
</dbReference>
<dbReference type="SMART" id="SM00204">
    <property type="entry name" value="TGFB"/>
    <property type="match status" value="1"/>
</dbReference>
<reference evidence="18" key="1">
    <citation type="submission" date="2025-08" db="UniProtKB">
        <authorList>
            <consortium name="RefSeq"/>
        </authorList>
    </citation>
    <scope>IDENTIFICATION</scope>
    <source>
        <tissue evidence="18">Sperm</tissue>
    </source>
</reference>
<keyword evidence="12" id="KW-0891">Chondrogenesis</keyword>
<keyword evidence="8" id="KW-0892">Osteogenesis</keyword>
<feature type="compositionally biased region" description="Basic and acidic residues" evidence="14">
    <location>
        <begin position="349"/>
        <end position="360"/>
    </location>
</feature>
<sequence length="479" mass="51766">MSESRHGFVLLLLLLIIMMPSTLPPCAAMDLSTFGRVDIVKEERGAQVLSAFSSATAGAHKTYSSSSSSAAAVAASSASSSESQRLLQKDLETRLLEVFGLKRRPRPRPGVAVSQYLVDVYRLLQTAGLGPSGPGGSRAASASELESDLGFAERASAMANTVRGFHHEDSLEEQPYHGQSAAAAAAASSSSHHHHQRHRLVFDLSSLPADEWVHAAELRLHRARLRPQRRVGRPLRVNVYEAAATAATLLDSRLVHDNATRWESFDVSAALQRRALSGRPSSSLGLLVELLPTPGEDAADGDDGGGGGGGHVGHVRASRAAVPPRARSPEDLDSWPRLRPLLVTYGHDGRGGRTLGEARARSRRASGRHAGGRRPRVLCQRQPLYVDFREVGWDDWIVAPPGYNAYFCQGECPFPLADHLNSTNHAIVQTLVNSVNASIPRACCVPTELSPISMLYMDEYEKVVLKNYQDMVVEGCGCR</sequence>
<dbReference type="PROSITE" id="PS00250">
    <property type="entry name" value="TGF_BETA_1"/>
    <property type="match status" value="1"/>
</dbReference>
<keyword evidence="10" id="KW-1015">Disulfide bond</keyword>
<feature type="chain" id="PRO_5042535610" evidence="15">
    <location>
        <begin position="29"/>
        <end position="479"/>
    </location>
</feature>
<keyword evidence="17" id="KW-1185">Reference proteome</keyword>
<keyword evidence="7" id="KW-0221">Differentiation</keyword>
<feature type="domain" description="TGF-beta family profile" evidence="16">
    <location>
        <begin position="361"/>
        <end position="479"/>
    </location>
</feature>
<protein>
    <submittedName>
        <fullName evidence="18">Bone morphogenetic protein 2</fullName>
    </submittedName>
</protein>
<evidence type="ECO:0000256" key="7">
    <source>
        <dbReference type="ARBA" id="ARBA00022782"/>
    </source>
</evidence>
<proteinExistence type="inferred from homology"/>
<dbReference type="GO" id="GO:0051216">
    <property type="term" value="P:cartilage development"/>
    <property type="evidence" value="ECO:0007669"/>
    <property type="project" value="UniProtKB-KW"/>
</dbReference>
<dbReference type="KEGG" id="pmrn:103091781"/>
<keyword evidence="9 13" id="KW-0339">Growth factor</keyword>
<dbReference type="GO" id="GO:0030154">
    <property type="term" value="P:cell differentiation"/>
    <property type="evidence" value="ECO:0007669"/>
    <property type="project" value="UniProtKB-KW"/>
</dbReference>
<evidence type="ECO:0000256" key="15">
    <source>
        <dbReference type="SAM" id="SignalP"/>
    </source>
</evidence>
<evidence type="ECO:0000256" key="4">
    <source>
        <dbReference type="ARBA" id="ARBA00022525"/>
    </source>
</evidence>
<evidence type="ECO:0000256" key="13">
    <source>
        <dbReference type="RuleBase" id="RU000354"/>
    </source>
</evidence>
<evidence type="ECO:0000313" key="18">
    <source>
        <dbReference type="RefSeq" id="XP_032819968.1"/>
    </source>
</evidence>
<dbReference type="InterPro" id="IPR029034">
    <property type="entry name" value="Cystine-knot_cytokine"/>
</dbReference>
<dbReference type="Pfam" id="PF00688">
    <property type="entry name" value="TGFb_propeptide"/>
    <property type="match status" value="1"/>
</dbReference>
<keyword evidence="3" id="KW-0217">Developmental protein</keyword>
<keyword evidence="6 15" id="KW-0732">Signal</keyword>
<dbReference type="GO" id="GO:0051240">
    <property type="term" value="P:positive regulation of multicellular organismal process"/>
    <property type="evidence" value="ECO:0007669"/>
    <property type="project" value="UniProtKB-ARBA"/>
</dbReference>
<name>A0AAJ7X4Q2_PETMA</name>
<dbReference type="InterPro" id="IPR017948">
    <property type="entry name" value="TGFb_CS"/>
</dbReference>
<feature type="signal peptide" evidence="15">
    <location>
        <begin position="1"/>
        <end position="28"/>
    </location>
</feature>
<dbReference type="GO" id="GO:0001503">
    <property type="term" value="P:ossification"/>
    <property type="evidence" value="ECO:0007669"/>
    <property type="project" value="UniProtKB-KW"/>
</dbReference>
<dbReference type="Proteomes" id="UP001318040">
    <property type="component" value="Chromosome 31"/>
</dbReference>
<evidence type="ECO:0000256" key="3">
    <source>
        <dbReference type="ARBA" id="ARBA00022473"/>
    </source>
</evidence>
<evidence type="ECO:0000256" key="14">
    <source>
        <dbReference type="SAM" id="MobiDB-lite"/>
    </source>
</evidence>
<keyword evidence="4" id="KW-0964">Secreted</keyword>
<comment type="similarity">
    <text evidence="2 13">Belongs to the TGF-beta family.</text>
</comment>
<feature type="compositionally biased region" description="Low complexity" evidence="14">
    <location>
        <begin position="180"/>
        <end position="190"/>
    </location>
</feature>
<dbReference type="PANTHER" id="PTHR11848">
    <property type="entry name" value="TGF-BETA FAMILY"/>
    <property type="match status" value="1"/>
</dbReference>
<dbReference type="InterPro" id="IPR001839">
    <property type="entry name" value="TGF-b_C"/>
</dbReference>
<comment type="subcellular location">
    <subcellularLocation>
        <location evidence="1">Secreted</location>
    </subcellularLocation>
</comment>
<gene>
    <name evidence="18" type="primary">LOC103091781</name>
</gene>
<dbReference type="PRINTS" id="PR00669">
    <property type="entry name" value="INHIBINA"/>
</dbReference>
<evidence type="ECO:0000256" key="11">
    <source>
        <dbReference type="ARBA" id="ARBA00023180"/>
    </source>
</evidence>
<evidence type="ECO:0000256" key="1">
    <source>
        <dbReference type="ARBA" id="ARBA00004613"/>
    </source>
</evidence>
<keyword evidence="5" id="KW-0165">Cleavage on pair of basic residues</keyword>
<feature type="region of interest" description="Disordered" evidence="14">
    <location>
        <begin position="170"/>
        <end position="194"/>
    </location>
</feature>
<accession>A0AAJ7X4Q2</accession>
<dbReference type="GO" id="GO:0008083">
    <property type="term" value="F:growth factor activity"/>
    <property type="evidence" value="ECO:0007669"/>
    <property type="project" value="UniProtKB-KW"/>
</dbReference>
<dbReference type="GO" id="GO:0005125">
    <property type="term" value="F:cytokine activity"/>
    <property type="evidence" value="ECO:0007669"/>
    <property type="project" value="TreeGrafter"/>
</dbReference>
<evidence type="ECO:0000259" key="16">
    <source>
        <dbReference type="PROSITE" id="PS51362"/>
    </source>
</evidence>
<evidence type="ECO:0000256" key="2">
    <source>
        <dbReference type="ARBA" id="ARBA00006656"/>
    </source>
</evidence>
<dbReference type="RefSeq" id="XP_032819968.1">
    <property type="nucleotide sequence ID" value="XM_032964077.1"/>
</dbReference>
<dbReference type="PANTHER" id="PTHR11848:SF263">
    <property type="entry name" value="PROTEIN DECAPENTAPLEGIC"/>
    <property type="match status" value="1"/>
</dbReference>
<evidence type="ECO:0000256" key="5">
    <source>
        <dbReference type="ARBA" id="ARBA00022685"/>
    </source>
</evidence>
<evidence type="ECO:0000313" key="17">
    <source>
        <dbReference type="Proteomes" id="UP001318040"/>
    </source>
</evidence>
<feature type="region of interest" description="Disordered" evidence="14">
    <location>
        <begin position="349"/>
        <end position="374"/>
    </location>
</feature>
<organism evidence="17 18">
    <name type="scientific">Petromyzon marinus</name>
    <name type="common">Sea lamprey</name>
    <dbReference type="NCBI Taxonomy" id="7757"/>
    <lineage>
        <taxon>Eukaryota</taxon>
        <taxon>Metazoa</taxon>
        <taxon>Chordata</taxon>
        <taxon>Craniata</taxon>
        <taxon>Vertebrata</taxon>
        <taxon>Cyclostomata</taxon>
        <taxon>Hyperoartia</taxon>
        <taxon>Petromyzontiformes</taxon>
        <taxon>Petromyzontidae</taxon>
        <taxon>Petromyzon</taxon>
    </lineage>
</organism>
<feature type="compositionally biased region" description="Basic residues" evidence="14">
    <location>
        <begin position="361"/>
        <end position="374"/>
    </location>
</feature>
<dbReference type="InterPro" id="IPR015615">
    <property type="entry name" value="TGF-beta-rel"/>
</dbReference>